<keyword evidence="5" id="KW-0046">Antibiotic resistance</keyword>
<evidence type="ECO:0000256" key="1">
    <source>
        <dbReference type="ARBA" id="ARBA00004202"/>
    </source>
</evidence>
<dbReference type="Proteomes" id="UP000183315">
    <property type="component" value="Unassembled WGS sequence"/>
</dbReference>
<dbReference type="RefSeq" id="WP_042214798.1">
    <property type="nucleotide sequence ID" value="NZ_BBLU01000007.1"/>
</dbReference>
<keyword evidence="3" id="KW-0547">Nucleotide-binding</keyword>
<sequence>MADAIVVEGLEKSFGDQRVLDGIRFSVARGSIVALLGENGAGKTTTLRILTTVTPADAGRVAVAGHDVASAGREVRRRISATGQNVSVDATLTGAENLELMGELRGLSRRDARVRAQELLERSGLSDAGRKRVRTYSGGMRRRLDLALSMVAPADVVFLDEPTTGLDTRARSALWERVRELAEAGAAVLVTTQYLEEADALADRVLVLHRGRIVAEGTPAELKARMGGATVAVVDGDGAEVDSEGSDGTAAGLRDALARLEARGALGADSVIAVHAATLDDVFRRLTDDDGDEAPR</sequence>
<dbReference type="SMART" id="SM00382">
    <property type="entry name" value="AAA"/>
    <property type="match status" value="1"/>
</dbReference>
<dbReference type="STRING" id="1043493.SAMN05421637_2258"/>
<dbReference type="InterPro" id="IPR027417">
    <property type="entry name" value="P-loop_NTPase"/>
</dbReference>
<dbReference type="InterPro" id="IPR003593">
    <property type="entry name" value="AAA+_ATPase"/>
</dbReference>
<proteinExistence type="predicted"/>
<evidence type="ECO:0000256" key="5">
    <source>
        <dbReference type="ARBA" id="ARBA00023251"/>
    </source>
</evidence>
<evidence type="ECO:0000313" key="7">
    <source>
        <dbReference type="EMBL" id="SEJ57471.1"/>
    </source>
</evidence>
<evidence type="ECO:0000259" key="6">
    <source>
        <dbReference type="PROSITE" id="PS50893"/>
    </source>
</evidence>
<dbReference type="Gene3D" id="3.40.50.300">
    <property type="entry name" value="P-loop containing nucleotide triphosphate hydrolases"/>
    <property type="match status" value="1"/>
</dbReference>
<organism evidence="7 8">
    <name type="scientific">Demequina mangrovi</name>
    <dbReference type="NCBI Taxonomy" id="1043493"/>
    <lineage>
        <taxon>Bacteria</taxon>
        <taxon>Bacillati</taxon>
        <taxon>Actinomycetota</taxon>
        <taxon>Actinomycetes</taxon>
        <taxon>Micrococcales</taxon>
        <taxon>Demequinaceae</taxon>
        <taxon>Demequina</taxon>
    </lineage>
</organism>
<dbReference type="OrthoDB" id="9804819at2"/>
<dbReference type="InterPro" id="IPR050763">
    <property type="entry name" value="ABC_transporter_ATP-binding"/>
</dbReference>
<dbReference type="PANTHER" id="PTHR42711:SF19">
    <property type="entry name" value="DOXORUBICIN RESISTANCE ATP-BINDING PROTEIN DRRA"/>
    <property type="match status" value="1"/>
</dbReference>
<name>A0A1H6ZVV2_9MICO</name>
<protein>
    <submittedName>
        <fullName evidence="7">ABC-2 type transport system ATP-binding protein</fullName>
    </submittedName>
</protein>
<dbReference type="eggNOG" id="COG1131">
    <property type="taxonomic scope" value="Bacteria"/>
</dbReference>
<dbReference type="PROSITE" id="PS00211">
    <property type="entry name" value="ABC_TRANSPORTER_1"/>
    <property type="match status" value="1"/>
</dbReference>
<reference evidence="8" key="1">
    <citation type="submission" date="2016-10" db="EMBL/GenBank/DDBJ databases">
        <authorList>
            <person name="Varghese N."/>
        </authorList>
    </citation>
    <scope>NUCLEOTIDE SEQUENCE [LARGE SCALE GENOMIC DNA]</scope>
    <source>
        <strain evidence="8">DSM 24868</strain>
    </source>
</reference>
<dbReference type="SUPFAM" id="SSF52540">
    <property type="entry name" value="P-loop containing nucleoside triphosphate hydrolases"/>
    <property type="match status" value="1"/>
</dbReference>
<keyword evidence="2" id="KW-0813">Transport</keyword>
<evidence type="ECO:0000256" key="3">
    <source>
        <dbReference type="ARBA" id="ARBA00022741"/>
    </source>
</evidence>
<keyword evidence="8" id="KW-1185">Reference proteome</keyword>
<feature type="domain" description="ABC transporter" evidence="6">
    <location>
        <begin position="5"/>
        <end position="235"/>
    </location>
</feature>
<dbReference type="EMBL" id="FNZI01000005">
    <property type="protein sequence ID" value="SEJ57471.1"/>
    <property type="molecule type" value="Genomic_DNA"/>
</dbReference>
<accession>A0A1H6ZVV2</accession>
<keyword evidence="4 7" id="KW-0067">ATP-binding</keyword>
<dbReference type="Pfam" id="PF00005">
    <property type="entry name" value="ABC_tran"/>
    <property type="match status" value="1"/>
</dbReference>
<dbReference type="InterPro" id="IPR017871">
    <property type="entry name" value="ABC_transporter-like_CS"/>
</dbReference>
<dbReference type="GO" id="GO:0005886">
    <property type="term" value="C:plasma membrane"/>
    <property type="evidence" value="ECO:0007669"/>
    <property type="project" value="UniProtKB-SubCell"/>
</dbReference>
<gene>
    <name evidence="7" type="ORF">SAMN05421637_2258</name>
</gene>
<dbReference type="AlphaFoldDB" id="A0A1H6ZVV2"/>
<dbReference type="GO" id="GO:0005524">
    <property type="term" value="F:ATP binding"/>
    <property type="evidence" value="ECO:0007669"/>
    <property type="project" value="UniProtKB-KW"/>
</dbReference>
<dbReference type="GO" id="GO:0046677">
    <property type="term" value="P:response to antibiotic"/>
    <property type="evidence" value="ECO:0007669"/>
    <property type="project" value="UniProtKB-KW"/>
</dbReference>
<evidence type="ECO:0000313" key="8">
    <source>
        <dbReference type="Proteomes" id="UP000183315"/>
    </source>
</evidence>
<evidence type="ECO:0000256" key="4">
    <source>
        <dbReference type="ARBA" id="ARBA00022840"/>
    </source>
</evidence>
<comment type="subcellular location">
    <subcellularLocation>
        <location evidence="1">Cell membrane</location>
        <topology evidence="1">Peripheral membrane protein</topology>
    </subcellularLocation>
</comment>
<dbReference type="PANTHER" id="PTHR42711">
    <property type="entry name" value="ABC TRANSPORTER ATP-BINDING PROTEIN"/>
    <property type="match status" value="1"/>
</dbReference>
<dbReference type="GO" id="GO:0016887">
    <property type="term" value="F:ATP hydrolysis activity"/>
    <property type="evidence" value="ECO:0007669"/>
    <property type="project" value="InterPro"/>
</dbReference>
<dbReference type="InterPro" id="IPR003439">
    <property type="entry name" value="ABC_transporter-like_ATP-bd"/>
</dbReference>
<evidence type="ECO:0000256" key="2">
    <source>
        <dbReference type="ARBA" id="ARBA00022448"/>
    </source>
</evidence>
<dbReference type="PROSITE" id="PS50893">
    <property type="entry name" value="ABC_TRANSPORTER_2"/>
    <property type="match status" value="1"/>
</dbReference>